<evidence type="ECO:0000313" key="4">
    <source>
        <dbReference type="Proteomes" id="UP001162793"/>
    </source>
</evidence>
<accession>A0AA41WVD0</accession>
<reference evidence="4" key="1">
    <citation type="journal article" date="2023" name="Front. Microbiol.">
        <title>Ralstonia chuxiongensis sp. nov., Ralstonia mojiangensis sp. nov., and Ralstonia soli sp. nov., isolated from tobacco fields, are three novel species in the family Burkholderiaceae.</title>
        <authorList>
            <person name="Lu C.H."/>
            <person name="Zhang Y.Y."/>
            <person name="Jiang N."/>
            <person name="Chen W."/>
            <person name="Shao X."/>
            <person name="Zhao Z.M."/>
            <person name="Lu W.L."/>
            <person name="Hu X."/>
            <person name="Xi Y.X."/>
            <person name="Zou S.Y."/>
            <person name="Wei Q.J."/>
            <person name="Lin Z.L."/>
            <person name="Gong L."/>
            <person name="Gai X.T."/>
            <person name="Zhang L.Q."/>
            <person name="Li J.Y."/>
            <person name="Jin Y."/>
            <person name="Xia Z.Y."/>
        </authorList>
    </citation>
    <scope>NUCLEOTIDE SEQUENCE [LARGE SCALE GENOMIC DNA]</scope>
    <source>
        <strain evidence="4">21YRMH01-3</strain>
    </source>
</reference>
<dbReference type="Proteomes" id="UP001162793">
    <property type="component" value="Unassembled WGS sequence"/>
</dbReference>
<dbReference type="InterPro" id="IPR056090">
    <property type="entry name" value="DUF7673"/>
</dbReference>
<gene>
    <name evidence="3" type="ORF">NKG59_26180</name>
</gene>
<organism evidence="3 4">
    <name type="scientific">Ralstonia chuxiongensis</name>
    <dbReference type="NCBI Taxonomy" id="2957504"/>
    <lineage>
        <taxon>Bacteria</taxon>
        <taxon>Pseudomonadati</taxon>
        <taxon>Pseudomonadota</taxon>
        <taxon>Betaproteobacteria</taxon>
        <taxon>Burkholderiales</taxon>
        <taxon>Burkholderiaceae</taxon>
        <taxon>Ralstonia</taxon>
    </lineage>
</organism>
<dbReference type="Pfam" id="PF24720">
    <property type="entry name" value="DUF7673"/>
    <property type="match status" value="1"/>
</dbReference>
<keyword evidence="4" id="KW-1185">Reference proteome</keyword>
<evidence type="ECO:0000313" key="3">
    <source>
        <dbReference type="EMBL" id="MCP1175870.1"/>
    </source>
</evidence>
<evidence type="ECO:0000259" key="2">
    <source>
        <dbReference type="Pfam" id="PF24721"/>
    </source>
</evidence>
<sequence length="237" mass="26092">MTIPPRPAMQEITVKVPKHLVDAFLQATDEFFAQAREQTTPGQRAAEIRAQDRDAGLDSLMALLDVAEGDRGQSGVVARFLASLYDGTTYPFDLTALRALDADLFEHCLAVLRLDNHPSVPVHRYVPDGEARWLRMIAAWGLDKTPPPDPPVGAAARFPASYRSYGNAPGYRDVTLLLTIDDGVTRAAPVELTLSAQDSADLACDLLAIHRFVWRDAGRGPLDRRPREQRPDWLGPA</sequence>
<dbReference type="Pfam" id="PF24721">
    <property type="entry name" value="HAB"/>
    <property type="match status" value="1"/>
</dbReference>
<dbReference type="InterPro" id="IPR056469">
    <property type="entry name" value="HAB_dom"/>
</dbReference>
<name>A0AA41WVD0_9RALS</name>
<proteinExistence type="predicted"/>
<dbReference type="RefSeq" id="WP_253543157.1">
    <property type="nucleotide sequence ID" value="NZ_JAMYWC010000015.1"/>
</dbReference>
<evidence type="ECO:0000259" key="1">
    <source>
        <dbReference type="Pfam" id="PF24720"/>
    </source>
</evidence>
<dbReference type="AlphaFoldDB" id="A0AA41WVD0"/>
<dbReference type="EMBL" id="JAMYWC010000015">
    <property type="protein sequence ID" value="MCP1175870.1"/>
    <property type="molecule type" value="Genomic_DNA"/>
</dbReference>
<feature type="domain" description="DUF7673" evidence="1">
    <location>
        <begin position="58"/>
        <end position="141"/>
    </location>
</feature>
<comment type="caution">
    <text evidence="3">The sequence shown here is derived from an EMBL/GenBank/DDBJ whole genome shotgun (WGS) entry which is preliminary data.</text>
</comment>
<feature type="domain" description="Half a barrel" evidence="2">
    <location>
        <begin position="157"/>
        <end position="234"/>
    </location>
</feature>
<protein>
    <submittedName>
        <fullName evidence="3">Uncharacterized protein</fullName>
    </submittedName>
</protein>